<dbReference type="EMBL" id="JAMC01000002">
    <property type="protein sequence ID" value="KEJ90318.1"/>
    <property type="molecule type" value="Genomic_DNA"/>
</dbReference>
<evidence type="ECO:0000313" key="2">
    <source>
        <dbReference type="Proteomes" id="UP000027734"/>
    </source>
</evidence>
<sequence length="75" mass="8217">MDYSCASARLPTCLKATGWGLFRAEMFCNKRKSHAAAVLRCLGGPLQFQVYLAGIIGECIKNPVLAPRTRARFGL</sequence>
<reference evidence="1 2" key="1">
    <citation type="submission" date="2014-01" db="EMBL/GenBank/DDBJ databases">
        <title>Sulfitobacter donghicola JCM 14565 Genome Sequencing.</title>
        <authorList>
            <person name="Lai Q."/>
            <person name="Hong Z."/>
        </authorList>
    </citation>
    <scope>NUCLEOTIDE SEQUENCE [LARGE SCALE GENOMIC DNA]</scope>
    <source>
        <strain evidence="1 2">JCM 14565</strain>
    </source>
</reference>
<proteinExistence type="predicted"/>
<keyword evidence="2" id="KW-1185">Reference proteome</keyword>
<comment type="caution">
    <text evidence="1">The sequence shown here is derived from an EMBL/GenBank/DDBJ whole genome shotgun (WGS) entry which is preliminary data.</text>
</comment>
<dbReference type="Proteomes" id="UP000027734">
    <property type="component" value="Unassembled WGS sequence"/>
</dbReference>
<dbReference type="AlphaFoldDB" id="A0A073IJ10"/>
<evidence type="ECO:0000313" key="1">
    <source>
        <dbReference type="EMBL" id="KEJ90318.1"/>
    </source>
</evidence>
<name>A0A073IJ10_9RHOB</name>
<accession>A0A073IJ10</accession>
<protein>
    <submittedName>
        <fullName evidence="1">Uncharacterized protein</fullName>
    </submittedName>
</protein>
<gene>
    <name evidence="1" type="ORF">DSW25_07250</name>
</gene>
<organism evidence="1 2">
    <name type="scientific">Sulfitobacter donghicola DSW-25 = KCTC 12864 = JCM 14565</name>
    <dbReference type="NCBI Taxonomy" id="1300350"/>
    <lineage>
        <taxon>Bacteria</taxon>
        <taxon>Pseudomonadati</taxon>
        <taxon>Pseudomonadota</taxon>
        <taxon>Alphaproteobacteria</taxon>
        <taxon>Rhodobacterales</taxon>
        <taxon>Roseobacteraceae</taxon>
        <taxon>Sulfitobacter</taxon>
    </lineage>
</organism>
<dbReference type="STRING" id="1300350.Z948_573"/>